<gene>
    <name evidence="1" type="ORF">JCM19239_2466</name>
</gene>
<evidence type="ECO:0000313" key="1">
    <source>
        <dbReference type="EMBL" id="GAL27504.1"/>
    </source>
</evidence>
<sequence>MMASLLPIGALGQKYIVPFDAVKWQFEAKVDRCILAAKIRTQDSGFSFR</sequence>
<name>A0ABQ0JFI1_9VIBR</name>
<dbReference type="EMBL" id="BBMS01000030">
    <property type="protein sequence ID" value="GAL27504.1"/>
    <property type="molecule type" value="Genomic_DNA"/>
</dbReference>
<keyword evidence="2" id="KW-1185">Reference proteome</keyword>
<evidence type="ECO:0000313" key="2">
    <source>
        <dbReference type="Proteomes" id="UP000029223"/>
    </source>
</evidence>
<comment type="caution">
    <text evidence="1">The sequence shown here is derived from an EMBL/GenBank/DDBJ whole genome shotgun (WGS) entry which is preliminary data.</text>
</comment>
<reference evidence="2" key="1">
    <citation type="submission" date="2014-09" db="EMBL/GenBank/DDBJ databases">
        <title>Vibrio variabilis JCM 19239. (C206) whole genome shotgun sequence.</title>
        <authorList>
            <person name="Sawabe T."/>
            <person name="Meirelles P."/>
            <person name="Nakanishi M."/>
            <person name="Sayaka M."/>
            <person name="Hattori M."/>
            <person name="Ohkuma M."/>
        </authorList>
    </citation>
    <scope>NUCLEOTIDE SEQUENCE [LARGE SCALE GENOMIC DNA]</scope>
    <source>
        <strain evidence="2">JCM 19239</strain>
    </source>
</reference>
<proteinExistence type="predicted"/>
<protein>
    <submittedName>
        <fullName evidence="1">Uncharacterized protein</fullName>
    </submittedName>
</protein>
<dbReference type="Proteomes" id="UP000029223">
    <property type="component" value="Unassembled WGS sequence"/>
</dbReference>
<organism evidence="1 2">
    <name type="scientific">Vibrio variabilis</name>
    <dbReference type="NCBI Taxonomy" id="990271"/>
    <lineage>
        <taxon>Bacteria</taxon>
        <taxon>Pseudomonadati</taxon>
        <taxon>Pseudomonadota</taxon>
        <taxon>Gammaproteobacteria</taxon>
        <taxon>Vibrionales</taxon>
        <taxon>Vibrionaceae</taxon>
        <taxon>Vibrio</taxon>
    </lineage>
</organism>
<reference evidence="2" key="2">
    <citation type="submission" date="2014-09" db="EMBL/GenBank/DDBJ databases">
        <authorList>
            <consortium name="NBRP consortium"/>
            <person name="Sawabe T."/>
            <person name="Meirelles P."/>
            <person name="Nakanishi M."/>
            <person name="Sayaka M."/>
            <person name="Hattori M."/>
            <person name="Ohkuma M."/>
        </authorList>
    </citation>
    <scope>NUCLEOTIDE SEQUENCE [LARGE SCALE GENOMIC DNA]</scope>
    <source>
        <strain evidence="2">JCM 19239</strain>
    </source>
</reference>
<accession>A0ABQ0JFI1</accession>